<evidence type="ECO:0000313" key="2">
    <source>
        <dbReference type="EMBL" id="OSO97052.1"/>
    </source>
</evidence>
<dbReference type="Proteomes" id="UP000193587">
    <property type="component" value="Unassembled WGS sequence"/>
</dbReference>
<feature type="transmembrane region" description="Helical" evidence="1">
    <location>
        <begin position="120"/>
        <end position="140"/>
    </location>
</feature>
<reference evidence="2 3" key="1">
    <citation type="submission" date="2017-04" db="EMBL/GenBank/DDBJ databases">
        <title>MLSA of the genus Halorubrum.</title>
        <authorList>
            <person name="De La Haba R."/>
            <person name="Sanchez-Porro C."/>
            <person name="Infante-Dominguez C."/>
            <person name="Ventosa A."/>
        </authorList>
    </citation>
    <scope>NUCLEOTIDE SEQUENCE [LARGE SCALE GENOMIC DNA]</scope>
    <source>
        <strain evidence="2 3">DSM 17463</strain>
    </source>
</reference>
<protein>
    <submittedName>
        <fullName evidence="2">Uncharacterized protein</fullName>
    </submittedName>
</protein>
<proteinExistence type="predicted"/>
<dbReference type="AlphaFoldDB" id="A0A1X4GIN7"/>
<feature type="transmembrane region" description="Helical" evidence="1">
    <location>
        <begin position="45"/>
        <end position="72"/>
    </location>
</feature>
<feature type="transmembrane region" description="Helical" evidence="1">
    <location>
        <begin position="84"/>
        <end position="108"/>
    </location>
</feature>
<keyword evidence="1" id="KW-0812">Transmembrane</keyword>
<comment type="caution">
    <text evidence="2">The sequence shown here is derived from an EMBL/GenBank/DDBJ whole genome shotgun (WGS) entry which is preliminary data.</text>
</comment>
<feature type="transmembrane region" description="Helical" evidence="1">
    <location>
        <begin position="12"/>
        <end position="33"/>
    </location>
</feature>
<gene>
    <name evidence="2" type="ORF">B9H04_13670</name>
</gene>
<organism evidence="2 3">
    <name type="scientific">Halorubrum ezzemoulense DSM 17463</name>
    <dbReference type="NCBI Taxonomy" id="1121945"/>
    <lineage>
        <taxon>Archaea</taxon>
        <taxon>Methanobacteriati</taxon>
        <taxon>Methanobacteriota</taxon>
        <taxon>Stenosarchaea group</taxon>
        <taxon>Halobacteria</taxon>
        <taxon>Halobacteriales</taxon>
        <taxon>Haloferacaceae</taxon>
        <taxon>Halorubrum</taxon>
    </lineage>
</organism>
<dbReference type="RefSeq" id="WP_049933078.1">
    <property type="nucleotide sequence ID" value="NZ_ATXS01000023.1"/>
</dbReference>
<dbReference type="EMBL" id="NEDJ01000057">
    <property type="protein sequence ID" value="OSO97052.1"/>
    <property type="molecule type" value="Genomic_DNA"/>
</dbReference>
<keyword evidence="1" id="KW-0472">Membrane</keyword>
<evidence type="ECO:0000313" key="3">
    <source>
        <dbReference type="Proteomes" id="UP000193587"/>
    </source>
</evidence>
<evidence type="ECO:0000256" key="1">
    <source>
        <dbReference type="SAM" id="Phobius"/>
    </source>
</evidence>
<keyword evidence="1" id="KW-1133">Transmembrane helix</keyword>
<sequence>MSDQVSRGVFTLSVVAGICWIVRLLRSQIWYIVELFGGLERLSVGLFIVIAIEYLGEILVTILAFRLIWLVLRSDRSFHQLERGIQTTVLAGLVFLIVTPFISSMFYFVVPQPDTRPVTAALYVSRNIAVGLLIGGTILINRW</sequence>
<name>A0A1X4GIN7_HALEZ</name>
<accession>A0A1X4GIN7</accession>